<dbReference type="PANTHER" id="PTHR42923">
    <property type="entry name" value="PROTOPORPHYRINOGEN OXIDASE"/>
    <property type="match status" value="1"/>
</dbReference>
<dbReference type="Proteomes" id="UP000799324">
    <property type="component" value="Unassembled WGS sequence"/>
</dbReference>
<keyword evidence="6 11" id="KW-0274">FAD</keyword>
<organism evidence="13 14">
    <name type="scientific">Lophiostoma macrostomum CBS 122681</name>
    <dbReference type="NCBI Taxonomy" id="1314788"/>
    <lineage>
        <taxon>Eukaryota</taxon>
        <taxon>Fungi</taxon>
        <taxon>Dikarya</taxon>
        <taxon>Ascomycota</taxon>
        <taxon>Pezizomycotina</taxon>
        <taxon>Dothideomycetes</taxon>
        <taxon>Pleosporomycetidae</taxon>
        <taxon>Pleosporales</taxon>
        <taxon>Lophiostomataceae</taxon>
        <taxon>Lophiostoma</taxon>
    </lineage>
</organism>
<evidence type="ECO:0000256" key="1">
    <source>
        <dbReference type="ARBA" id="ARBA00002600"/>
    </source>
</evidence>
<dbReference type="InterPro" id="IPR036188">
    <property type="entry name" value="FAD/NAD-bd_sf"/>
</dbReference>
<evidence type="ECO:0000256" key="10">
    <source>
        <dbReference type="ARBA" id="ARBA00047554"/>
    </source>
</evidence>
<evidence type="ECO:0000256" key="5">
    <source>
        <dbReference type="ARBA" id="ARBA00022630"/>
    </source>
</evidence>
<dbReference type="InterPro" id="IPR004572">
    <property type="entry name" value="Protoporphyrinogen_oxidase"/>
</dbReference>
<evidence type="ECO:0000259" key="12">
    <source>
        <dbReference type="Pfam" id="PF01593"/>
    </source>
</evidence>
<evidence type="ECO:0000256" key="3">
    <source>
        <dbReference type="ARBA" id="ARBA00010551"/>
    </source>
</evidence>
<dbReference type="GO" id="GO:0006782">
    <property type="term" value="P:protoporphyrinogen IX biosynthetic process"/>
    <property type="evidence" value="ECO:0007669"/>
    <property type="project" value="UniProtKB-UniRule"/>
</dbReference>
<dbReference type="GO" id="GO:0005743">
    <property type="term" value="C:mitochondrial inner membrane"/>
    <property type="evidence" value="ECO:0007669"/>
    <property type="project" value="UniProtKB-SubCell"/>
</dbReference>
<evidence type="ECO:0000256" key="6">
    <source>
        <dbReference type="ARBA" id="ARBA00022827"/>
    </source>
</evidence>
<dbReference type="Gene3D" id="3.50.50.60">
    <property type="entry name" value="FAD/NAD(P)-binding domain"/>
    <property type="match status" value="1"/>
</dbReference>
<comment type="cofactor">
    <cofactor evidence="11">
        <name>FAD</name>
        <dbReference type="ChEBI" id="CHEBI:57692"/>
    </cofactor>
    <text evidence="11">Binds 1 FAD per subunit.</text>
</comment>
<dbReference type="OrthoDB" id="438553at2759"/>
<proteinExistence type="inferred from homology"/>
<comment type="similarity">
    <text evidence="3 11">Belongs to the protoporphyrinogen/coproporphyrinogen oxidase family. Protoporphyrinogen oxidase subfamily.</text>
</comment>
<evidence type="ECO:0000256" key="4">
    <source>
        <dbReference type="ARBA" id="ARBA00012867"/>
    </source>
</evidence>
<dbReference type="SUPFAM" id="SSF51905">
    <property type="entry name" value="FAD/NAD(P)-binding domain"/>
    <property type="match status" value="1"/>
</dbReference>
<dbReference type="AlphaFoldDB" id="A0A6A6SSK7"/>
<sequence length="566" mass="62848">MRLKRHVSLLESSLRHVSARPLLSLHCNRRRFASSAAAYPEQIAVLGGGISGLASAYFILKEFPGSKITIFEQGKEVGGWIKSKRVEVPGGSVLFEYGPRTLRPGVAALPTAQLIQDLGLAQDVLITRKTSPAAQNRYIYYPDRLNRIATTFSDLGLSGAFKLSSSGILAGTQNLFWEPMQAKRPQRLQDESIGSFLRRRVDRRVADNLVSAVFHGIYAGDIYQLSAKTLLSAAWAFEGKFGSVGGGIYQAHSQIQVPGFHSPIHPYDYEEYNAMLAEVELDEELQGRLSPHITSTFTFRNGLQQLVKRLEEFLRQNEHTKIVTDTRIAAETLSGGPKIAIGPSSGPTRDFDFVVNTLPDKDLTGSVTVMVVNLFYNKPPSELLPGIQGFGYLIPRSVPFAQNPERALGVIFDHDVVSGQDSVSGTKLTVMLGGHWWDGWQEYPDSAEGAMYAQSVLERHLGIKDEPDLCHATLNRDCIPQYTVGYEERLKDRAERLSTQFSGRMRVVGSQYNGVGVNDCIRGAWQIARGMRGDGWKSRSTGLDRVTDSREWIVGTWPTWRSPRDE</sequence>
<keyword evidence="5 11" id="KW-0285">Flavoprotein</keyword>
<protein>
    <recommendedName>
        <fullName evidence="4 11">Protoporphyrinogen oxidase</fullName>
        <ecNumber evidence="4 11">1.3.3.4</ecNumber>
    </recommendedName>
</protein>
<dbReference type="InterPro" id="IPR050464">
    <property type="entry name" value="Zeta_carotene_desat/Oxidored"/>
</dbReference>
<name>A0A6A6SSK7_9PLEO</name>
<keyword evidence="14" id="KW-1185">Reference proteome</keyword>
<comment type="catalytic activity">
    <reaction evidence="10 11">
        <text>protoporphyrinogen IX + 3 O2 = protoporphyrin IX + 3 H2O2</text>
        <dbReference type="Rhea" id="RHEA:25576"/>
        <dbReference type="ChEBI" id="CHEBI:15379"/>
        <dbReference type="ChEBI" id="CHEBI:16240"/>
        <dbReference type="ChEBI" id="CHEBI:57306"/>
        <dbReference type="ChEBI" id="CHEBI:57307"/>
        <dbReference type="EC" id="1.3.3.4"/>
    </reaction>
</comment>
<dbReference type="EMBL" id="MU004452">
    <property type="protein sequence ID" value="KAF2650532.1"/>
    <property type="molecule type" value="Genomic_DNA"/>
</dbReference>
<keyword evidence="8 11" id="KW-0350">Heme biosynthesis</keyword>
<dbReference type="Pfam" id="PF01593">
    <property type="entry name" value="Amino_oxidase"/>
    <property type="match status" value="1"/>
</dbReference>
<evidence type="ECO:0000256" key="9">
    <source>
        <dbReference type="ARBA" id="ARBA00023244"/>
    </source>
</evidence>
<dbReference type="EC" id="1.3.3.4" evidence="4 11"/>
<keyword evidence="7 11" id="KW-0560">Oxidoreductase</keyword>
<dbReference type="PANTHER" id="PTHR42923:SF3">
    <property type="entry name" value="PROTOPORPHYRINOGEN OXIDASE"/>
    <property type="match status" value="1"/>
</dbReference>
<evidence type="ECO:0000256" key="11">
    <source>
        <dbReference type="RuleBase" id="RU367069"/>
    </source>
</evidence>
<evidence type="ECO:0000313" key="13">
    <source>
        <dbReference type="EMBL" id="KAF2650532.1"/>
    </source>
</evidence>
<gene>
    <name evidence="13" type="ORF">K491DRAFT_697209</name>
</gene>
<reference evidence="13" key="1">
    <citation type="journal article" date="2020" name="Stud. Mycol.">
        <title>101 Dothideomycetes genomes: a test case for predicting lifestyles and emergence of pathogens.</title>
        <authorList>
            <person name="Haridas S."/>
            <person name="Albert R."/>
            <person name="Binder M."/>
            <person name="Bloem J."/>
            <person name="Labutti K."/>
            <person name="Salamov A."/>
            <person name="Andreopoulos B."/>
            <person name="Baker S."/>
            <person name="Barry K."/>
            <person name="Bills G."/>
            <person name="Bluhm B."/>
            <person name="Cannon C."/>
            <person name="Castanera R."/>
            <person name="Culley D."/>
            <person name="Daum C."/>
            <person name="Ezra D."/>
            <person name="Gonzalez J."/>
            <person name="Henrissat B."/>
            <person name="Kuo A."/>
            <person name="Liang C."/>
            <person name="Lipzen A."/>
            <person name="Lutzoni F."/>
            <person name="Magnuson J."/>
            <person name="Mondo S."/>
            <person name="Nolan M."/>
            <person name="Ohm R."/>
            <person name="Pangilinan J."/>
            <person name="Park H.-J."/>
            <person name="Ramirez L."/>
            <person name="Alfaro M."/>
            <person name="Sun H."/>
            <person name="Tritt A."/>
            <person name="Yoshinaga Y."/>
            <person name="Zwiers L.-H."/>
            <person name="Turgeon B."/>
            <person name="Goodwin S."/>
            <person name="Spatafora J."/>
            <person name="Crous P."/>
            <person name="Grigoriev I."/>
        </authorList>
    </citation>
    <scope>NUCLEOTIDE SEQUENCE</scope>
    <source>
        <strain evidence="13">CBS 122681</strain>
    </source>
</reference>
<feature type="domain" description="Amine oxidase" evidence="12">
    <location>
        <begin position="50"/>
        <end position="529"/>
    </location>
</feature>
<keyword evidence="9 11" id="KW-0627">Porphyrin biosynthesis</keyword>
<evidence type="ECO:0000256" key="8">
    <source>
        <dbReference type="ARBA" id="ARBA00023133"/>
    </source>
</evidence>
<evidence type="ECO:0000256" key="7">
    <source>
        <dbReference type="ARBA" id="ARBA00023002"/>
    </source>
</evidence>
<evidence type="ECO:0000313" key="14">
    <source>
        <dbReference type="Proteomes" id="UP000799324"/>
    </source>
</evidence>
<dbReference type="PRINTS" id="PR00419">
    <property type="entry name" value="ADXRDTASE"/>
</dbReference>
<dbReference type="GO" id="GO:0004729">
    <property type="term" value="F:oxygen-dependent protoporphyrinogen oxidase activity"/>
    <property type="evidence" value="ECO:0007669"/>
    <property type="project" value="UniProtKB-UniRule"/>
</dbReference>
<dbReference type="UniPathway" id="UPA00251">
    <property type="reaction ID" value="UER00324"/>
</dbReference>
<dbReference type="NCBIfam" id="TIGR00562">
    <property type="entry name" value="proto_IX_ox"/>
    <property type="match status" value="1"/>
</dbReference>
<accession>A0A6A6SSK7</accession>
<comment type="function">
    <text evidence="1 11">Catalyzes the 6-electron oxidation of protoporphyrinogen-IX to form protoporphyrin-IX.</text>
</comment>
<dbReference type="SUPFAM" id="SSF54373">
    <property type="entry name" value="FAD-linked reductases, C-terminal domain"/>
    <property type="match status" value="1"/>
</dbReference>
<comment type="pathway">
    <text evidence="2 11">Porphyrin-containing compound metabolism; protoporphyrin-IX biosynthesis; protoporphyrin-IX from protoporphyrinogen-IX: step 1/1.</text>
</comment>
<dbReference type="InterPro" id="IPR002937">
    <property type="entry name" value="Amino_oxidase"/>
</dbReference>
<evidence type="ECO:0000256" key="2">
    <source>
        <dbReference type="ARBA" id="ARBA00005073"/>
    </source>
</evidence>
<comment type="subcellular location">
    <subcellularLocation>
        <location evidence="11">Mitochondrion inner membrane</location>
    </subcellularLocation>
</comment>